<dbReference type="SUPFAM" id="SSF50494">
    <property type="entry name" value="Trypsin-like serine proteases"/>
    <property type="match status" value="1"/>
</dbReference>
<dbReference type="EMBL" id="CAJVPP010005016">
    <property type="protein sequence ID" value="CAG8658757.1"/>
    <property type="molecule type" value="Genomic_DNA"/>
</dbReference>
<proteinExistence type="predicted"/>
<dbReference type="InterPro" id="IPR043504">
    <property type="entry name" value="Peptidase_S1_PA_chymotrypsin"/>
</dbReference>
<evidence type="ECO:0000256" key="1">
    <source>
        <dbReference type="SAM" id="SignalP"/>
    </source>
</evidence>
<accession>A0A9N9H4X2</accession>
<gene>
    <name evidence="2" type="ORF">FMOSSE_LOCUS11835</name>
</gene>
<feature type="non-terminal residue" evidence="2">
    <location>
        <position position="1"/>
    </location>
</feature>
<evidence type="ECO:0000313" key="3">
    <source>
        <dbReference type="Proteomes" id="UP000789375"/>
    </source>
</evidence>
<dbReference type="Gene3D" id="2.40.10.10">
    <property type="entry name" value="Trypsin-like serine proteases"/>
    <property type="match status" value="2"/>
</dbReference>
<feature type="signal peptide" evidence="1">
    <location>
        <begin position="1"/>
        <end position="25"/>
    </location>
</feature>
<sequence length="380" mass="43150">MNKKIIFYFLTALVVLTFKTDSSYSNPTIPKYDENYWTLEKMKEAKPLTIKNVGFRTRRGVKTIKNTTDSSRYMNSMQPFERKYDVNTRVANEDHVDQVKSIAIGLLFMSKDGEDYTCTASVINTNDGNIGLTAAHCLFHYDTNSFFDNIIFSPGYDNGQPGPLGNIPIAKVVVTNEFLHNNDDRFDWGMMLFNFNWNGLSLKHFTGALGFRFNPGDNVPTTIHGYPNGGVLANCPNDGLHLCTWQGETILANYYYIVHDLNVGEGASGGPLMMNYDPNTNLGQLYSNYASFDELNDQLLAPIYNPVQFQSLIDNSQQIKLQKDSTQYMMKNNLLHKQTRNGDKRTTLLRFKTEKENSKIATSYDFISLDILEVDPQDVL</sequence>
<organism evidence="2 3">
    <name type="scientific">Funneliformis mosseae</name>
    <name type="common">Endomycorrhizal fungus</name>
    <name type="synonym">Glomus mosseae</name>
    <dbReference type="NCBI Taxonomy" id="27381"/>
    <lineage>
        <taxon>Eukaryota</taxon>
        <taxon>Fungi</taxon>
        <taxon>Fungi incertae sedis</taxon>
        <taxon>Mucoromycota</taxon>
        <taxon>Glomeromycotina</taxon>
        <taxon>Glomeromycetes</taxon>
        <taxon>Glomerales</taxon>
        <taxon>Glomeraceae</taxon>
        <taxon>Funneliformis</taxon>
    </lineage>
</organism>
<feature type="chain" id="PRO_5040139446" evidence="1">
    <location>
        <begin position="26"/>
        <end position="380"/>
    </location>
</feature>
<dbReference type="Proteomes" id="UP000789375">
    <property type="component" value="Unassembled WGS sequence"/>
</dbReference>
<reference evidence="2" key="1">
    <citation type="submission" date="2021-06" db="EMBL/GenBank/DDBJ databases">
        <authorList>
            <person name="Kallberg Y."/>
            <person name="Tangrot J."/>
            <person name="Rosling A."/>
        </authorList>
    </citation>
    <scope>NUCLEOTIDE SEQUENCE</scope>
    <source>
        <strain evidence="2">87-6 pot B 2015</strain>
    </source>
</reference>
<evidence type="ECO:0000313" key="2">
    <source>
        <dbReference type="EMBL" id="CAG8658757.1"/>
    </source>
</evidence>
<comment type="caution">
    <text evidence="2">The sequence shown here is derived from an EMBL/GenBank/DDBJ whole genome shotgun (WGS) entry which is preliminary data.</text>
</comment>
<name>A0A9N9H4X2_FUNMO</name>
<dbReference type="InterPro" id="IPR009003">
    <property type="entry name" value="Peptidase_S1_PA"/>
</dbReference>
<protein>
    <submittedName>
        <fullName evidence="2">2349_t:CDS:1</fullName>
    </submittedName>
</protein>
<keyword evidence="1" id="KW-0732">Signal</keyword>
<dbReference type="AlphaFoldDB" id="A0A9N9H4X2"/>
<keyword evidence="3" id="KW-1185">Reference proteome</keyword>